<proteinExistence type="predicted"/>
<dbReference type="InterPro" id="IPR024968">
    <property type="entry name" value="SlpA_C_lactobacillus"/>
</dbReference>
<feature type="domain" description="S-layer protein C-terminal" evidence="3">
    <location>
        <begin position="288"/>
        <end position="320"/>
    </location>
</feature>
<feature type="region of interest" description="Disordered" evidence="1">
    <location>
        <begin position="211"/>
        <end position="254"/>
    </location>
</feature>
<sequence length="393" mass="43180">MAVMGLTFVLGFSWLNVQAATTDDTDSDSLSPITLVEYVYVNEKMYSIARHDVSVSTLEDESKLSSDVDDVKNPENDTNLTDLTFHEVLSVETTNSHGINGRLEIPDSDTNYSLSHIFSSYILDKMKSDSIGMEGFANGTGQVDVYLYYLTSNDDATWTPEAVSEVTLKTNKGDKTVTVRGDTNSTVSVDVPEVSGYTPDKSTVKVDIANDGSMTVEDNSDDNPITYTKDDTSSSSTGTDTSGNSVTQSGSSDSNIVDKSQLVSINVDKGDVTLYKLEDNAFSKVTNRALSPASDWKSNAYVEIDGETYYRVANNEWVKADTVYVYEPDSITVDTKNQETSIRNSEDKQITNRALAKNTAWKVDRIAYLGSNDTPYYRVATNMFVSVNDVTKE</sequence>
<accession>A0A5P0ZWS9</accession>
<name>A0A5P0ZWS9_9LACO</name>
<feature type="chain" id="PRO_5024399086" description="S-layer protein C-terminal domain-containing protein" evidence="2">
    <location>
        <begin position="20"/>
        <end position="393"/>
    </location>
</feature>
<feature type="compositionally biased region" description="Polar residues" evidence="1">
    <location>
        <begin position="212"/>
        <end position="225"/>
    </location>
</feature>
<feature type="compositionally biased region" description="Low complexity" evidence="1">
    <location>
        <begin position="233"/>
        <end position="245"/>
    </location>
</feature>
<reference evidence="4 5" key="1">
    <citation type="journal article" date="2019" name="Syst. Appl. Microbiol.">
        <title>Polyphasic characterization of two novel Lactobacillus spp. isolated from blown salami packages: Description of Lactobacillus halodurans sp. nov. and Lactobacillus salsicarnum sp. nov.</title>
        <authorList>
            <person name="Schuster J.A."/>
            <person name="Klingl A."/>
            <person name="Vogel R.F."/>
            <person name="Ehrmann M.A."/>
        </authorList>
    </citation>
    <scope>NUCLEOTIDE SEQUENCE [LARGE SCALE GENOMIC DNA]</scope>
    <source>
        <strain evidence="4 5">TMW 1.1920</strain>
    </source>
</reference>
<gene>
    <name evidence="4" type="ORF">FHL05_05880</name>
</gene>
<evidence type="ECO:0000256" key="1">
    <source>
        <dbReference type="SAM" id="MobiDB-lite"/>
    </source>
</evidence>
<evidence type="ECO:0000313" key="4">
    <source>
        <dbReference type="EMBL" id="MQS97417.1"/>
    </source>
</evidence>
<comment type="caution">
    <text evidence="4">The sequence shown here is derived from an EMBL/GenBank/DDBJ whole genome shotgun (WGS) entry which is preliminary data.</text>
</comment>
<protein>
    <recommendedName>
        <fullName evidence="3">S-layer protein C-terminal domain-containing protein</fullName>
    </recommendedName>
</protein>
<dbReference type="AlphaFoldDB" id="A0A5P0ZWS9"/>
<evidence type="ECO:0000313" key="5">
    <source>
        <dbReference type="Proteomes" id="UP000371423"/>
    </source>
</evidence>
<feature type="signal peptide" evidence="2">
    <location>
        <begin position="1"/>
        <end position="19"/>
    </location>
</feature>
<dbReference type="EMBL" id="VDFO01000018">
    <property type="protein sequence ID" value="MQS97417.1"/>
    <property type="molecule type" value="Genomic_DNA"/>
</dbReference>
<keyword evidence="2" id="KW-0732">Signal</keyword>
<keyword evidence="5" id="KW-1185">Reference proteome</keyword>
<dbReference type="Proteomes" id="UP000371423">
    <property type="component" value="Unassembled WGS sequence"/>
</dbReference>
<evidence type="ECO:0000256" key="2">
    <source>
        <dbReference type="SAM" id="SignalP"/>
    </source>
</evidence>
<evidence type="ECO:0000259" key="3">
    <source>
        <dbReference type="Pfam" id="PF03217"/>
    </source>
</evidence>
<dbReference type="Pfam" id="PF03217">
    <property type="entry name" value="SlpA"/>
    <property type="match status" value="1"/>
</dbReference>
<organism evidence="4 5">
    <name type="scientific">Companilactobacillus halodurans</name>
    <dbReference type="NCBI Taxonomy" id="2584183"/>
    <lineage>
        <taxon>Bacteria</taxon>
        <taxon>Bacillati</taxon>
        <taxon>Bacillota</taxon>
        <taxon>Bacilli</taxon>
        <taxon>Lactobacillales</taxon>
        <taxon>Lactobacillaceae</taxon>
        <taxon>Companilactobacillus</taxon>
    </lineage>
</organism>